<name>A0A399SU44_9BACT</name>
<dbReference type="InterPro" id="IPR011053">
    <property type="entry name" value="Single_hybrid_motif"/>
</dbReference>
<dbReference type="Proteomes" id="UP000265926">
    <property type="component" value="Unassembled WGS sequence"/>
</dbReference>
<accession>A0A399SU44</accession>
<dbReference type="PROSITE" id="PS50968">
    <property type="entry name" value="BIOTINYL_LIPOYL"/>
    <property type="match status" value="1"/>
</dbReference>
<keyword evidence="1" id="KW-0092">Biotin</keyword>
<dbReference type="PANTHER" id="PTHR45266:SF3">
    <property type="entry name" value="OXALOACETATE DECARBOXYLASE ALPHA CHAIN"/>
    <property type="match status" value="1"/>
</dbReference>
<dbReference type="Pfam" id="PF00364">
    <property type="entry name" value="Biotin_lipoyl"/>
    <property type="match status" value="1"/>
</dbReference>
<gene>
    <name evidence="3" type="ORF">D1614_13450</name>
</gene>
<evidence type="ECO:0000256" key="1">
    <source>
        <dbReference type="ARBA" id="ARBA00023267"/>
    </source>
</evidence>
<evidence type="ECO:0000313" key="4">
    <source>
        <dbReference type="Proteomes" id="UP000265926"/>
    </source>
</evidence>
<feature type="domain" description="Lipoyl-binding" evidence="2">
    <location>
        <begin position="70"/>
        <end position="141"/>
    </location>
</feature>
<dbReference type="AlphaFoldDB" id="A0A399SU44"/>
<protein>
    <submittedName>
        <fullName evidence="3">Biotin/lipoyl-binding protein</fullName>
    </submittedName>
</protein>
<dbReference type="CDD" id="cd06850">
    <property type="entry name" value="biotinyl_domain"/>
    <property type="match status" value="1"/>
</dbReference>
<dbReference type="FunFam" id="2.40.50.100:FF:000003">
    <property type="entry name" value="Acetyl-CoA carboxylase biotin carboxyl carrier protein"/>
    <property type="match status" value="1"/>
</dbReference>
<proteinExistence type="predicted"/>
<dbReference type="InterPro" id="IPR050709">
    <property type="entry name" value="Biotin_Carboxyl_Carrier/Decarb"/>
</dbReference>
<dbReference type="Gene3D" id="2.40.50.100">
    <property type="match status" value="1"/>
</dbReference>
<dbReference type="EMBL" id="QWGR01000007">
    <property type="protein sequence ID" value="RIJ47586.1"/>
    <property type="molecule type" value="Genomic_DNA"/>
</dbReference>
<evidence type="ECO:0000259" key="2">
    <source>
        <dbReference type="PROSITE" id="PS50968"/>
    </source>
</evidence>
<keyword evidence="4" id="KW-1185">Reference proteome</keyword>
<dbReference type="PANTHER" id="PTHR45266">
    <property type="entry name" value="OXALOACETATE DECARBOXYLASE ALPHA CHAIN"/>
    <property type="match status" value="1"/>
</dbReference>
<dbReference type="SUPFAM" id="SSF51230">
    <property type="entry name" value="Single hybrid motif"/>
    <property type="match status" value="1"/>
</dbReference>
<evidence type="ECO:0000313" key="3">
    <source>
        <dbReference type="EMBL" id="RIJ47586.1"/>
    </source>
</evidence>
<sequence length="141" mass="15426">MKKYKFTISGNQYDVHLKGIEENVAELDVNGTIYEVQIHGEVKTSKTPTLVRKPVEQKPGEGLIKKTESSGKFKVTAPLPGTILKINIKVGDVVNEGQNVMVMEAMKMENQIQTTKGGEVTSIKVNVGDSVLQDDVLIEIG</sequence>
<dbReference type="InterPro" id="IPR000089">
    <property type="entry name" value="Biotin_lipoyl"/>
</dbReference>
<dbReference type="OrthoDB" id="9812676at2"/>
<reference evidence="3 4" key="1">
    <citation type="submission" date="2018-08" db="EMBL/GenBank/DDBJ databases">
        <title>Pallidiluteibacterium maritimus gen. nov., sp. nov., isolated from coastal sediment.</title>
        <authorList>
            <person name="Zhou L.Y."/>
        </authorList>
    </citation>
    <scope>NUCLEOTIDE SEQUENCE [LARGE SCALE GENOMIC DNA]</scope>
    <source>
        <strain evidence="3 4">XSD2</strain>
    </source>
</reference>
<comment type="caution">
    <text evidence="3">The sequence shown here is derived from an EMBL/GenBank/DDBJ whole genome shotgun (WGS) entry which is preliminary data.</text>
</comment>
<dbReference type="RefSeq" id="WP_119438472.1">
    <property type="nucleotide sequence ID" value="NZ_QWGR01000007.1"/>
</dbReference>
<organism evidence="3 4">
    <name type="scientific">Maribellus luteus</name>
    <dbReference type="NCBI Taxonomy" id="2305463"/>
    <lineage>
        <taxon>Bacteria</taxon>
        <taxon>Pseudomonadati</taxon>
        <taxon>Bacteroidota</taxon>
        <taxon>Bacteroidia</taxon>
        <taxon>Marinilabiliales</taxon>
        <taxon>Prolixibacteraceae</taxon>
        <taxon>Maribellus</taxon>
    </lineage>
</organism>